<dbReference type="AlphaFoldDB" id="A0A919DG54"/>
<dbReference type="GO" id="GO:0005975">
    <property type="term" value="P:carbohydrate metabolic process"/>
    <property type="evidence" value="ECO:0007669"/>
    <property type="project" value="UniProtKB-ARBA"/>
</dbReference>
<protein>
    <submittedName>
        <fullName evidence="3">Uncharacterized protein</fullName>
    </submittedName>
</protein>
<keyword evidence="2" id="KW-0812">Transmembrane</keyword>
<organism evidence="3 4">
    <name type="scientific">Streptomyces longispororuber</name>
    <dbReference type="NCBI Taxonomy" id="68230"/>
    <lineage>
        <taxon>Bacteria</taxon>
        <taxon>Bacillati</taxon>
        <taxon>Actinomycetota</taxon>
        <taxon>Actinomycetes</taxon>
        <taxon>Kitasatosporales</taxon>
        <taxon>Streptomycetaceae</taxon>
        <taxon>Streptomyces</taxon>
    </lineage>
</organism>
<name>A0A919DG54_9ACTN</name>
<dbReference type="Gene3D" id="2.60.40.10">
    <property type="entry name" value="Immunoglobulins"/>
    <property type="match status" value="1"/>
</dbReference>
<reference evidence="3" key="1">
    <citation type="journal article" date="2014" name="Int. J. Syst. Evol. Microbiol.">
        <title>Complete genome sequence of Corynebacterium casei LMG S-19264T (=DSM 44701T), isolated from a smear-ripened cheese.</title>
        <authorList>
            <consortium name="US DOE Joint Genome Institute (JGI-PGF)"/>
            <person name="Walter F."/>
            <person name="Albersmeier A."/>
            <person name="Kalinowski J."/>
            <person name="Ruckert C."/>
        </authorList>
    </citation>
    <scope>NUCLEOTIDE SEQUENCE</scope>
    <source>
        <strain evidence="3">JCM 4784</strain>
    </source>
</reference>
<evidence type="ECO:0000313" key="4">
    <source>
        <dbReference type="Proteomes" id="UP000608024"/>
    </source>
</evidence>
<dbReference type="InterPro" id="IPR046112">
    <property type="entry name" value="DUF6049"/>
</dbReference>
<feature type="region of interest" description="Disordered" evidence="1">
    <location>
        <begin position="58"/>
        <end position="119"/>
    </location>
</feature>
<dbReference type="EMBL" id="BNBT01000008">
    <property type="protein sequence ID" value="GHE42345.1"/>
    <property type="molecule type" value="Genomic_DNA"/>
</dbReference>
<proteinExistence type="predicted"/>
<gene>
    <name evidence="3" type="ORF">GCM10018785_09950</name>
</gene>
<feature type="compositionally biased region" description="Low complexity" evidence="1">
    <location>
        <begin position="58"/>
        <end position="72"/>
    </location>
</feature>
<dbReference type="Proteomes" id="UP000608024">
    <property type="component" value="Unassembled WGS sequence"/>
</dbReference>
<dbReference type="Pfam" id="PF19516">
    <property type="entry name" value="DUF6049"/>
    <property type="match status" value="1"/>
</dbReference>
<dbReference type="PROSITE" id="PS00430">
    <property type="entry name" value="TONB_DEPENDENT_REC_1"/>
    <property type="match status" value="1"/>
</dbReference>
<reference evidence="3" key="2">
    <citation type="submission" date="2020-09" db="EMBL/GenBank/DDBJ databases">
        <authorList>
            <person name="Sun Q."/>
            <person name="Ohkuma M."/>
        </authorList>
    </citation>
    <scope>NUCLEOTIDE SEQUENCE</scope>
    <source>
        <strain evidence="3">JCM 4784</strain>
    </source>
</reference>
<sequence length="822" mass="86535">MAEAADFPGTGPSPAHRWFRRAATLLVGGGLLAGLLHLPADSAAYAAVPVSGQAAAGAKTAGQGAPGSSAQGVRNASGTAVRTGFKADTTGSRTVDVSLDSLTPGAPRKGDTVTVSGTVTNEGRQPVTKAQVGLRLGAPLGGRSAIDAAAQREGFQPGSDGTEVGGKYIQKFAKLAPGVPQRFSVSVPVSALDLGIDGVYQLGVALTGQTAAQPYPQVLGIERTFLPWQDGAAETKTRTTYLWPLISTTHLTARTRSDEQQTPVFTNEDLAKEIQPGGRLAQLVTLGSQLDVTWVIDPDLLVSVDAMSEKYDVEGPDGTTVPGRYQSVAKQWLNELQKTVKGKKVVALPFADPDLASLAHSGKAVSGSLGHLKEATEVGLDAVTSILHVKATADFAWPAEGAVDPSIVDVATSAGARRVIARSDSLRETNNLPYTPSAARPIGGGTTALVADARLSTAFQGDMTRSEDATLAVQEFLAQSLMVTLQDNRQRHLVVAPQRTPTASQAQAMATALKALDDERWSQPQDLAAAAKAKPDPAATTQVPSAAAYPASLRKQEMPRSAFEKLRITKDKLDRFKMILSEPDRVITPFGRAMDREMSTSWRGRPAEARGFREGVRQYLTGLMHQVGLIKKSNAKLSGRSATIPVTVQNNLVQGVDHLVLRLTSTNPTRLKIGDGLYEEQPVKITGGGHTQSVKFTTTANANGRVPVYAQLYTEDNQPYGEAVRFEVNVTEITPTVILVIAGGVLLLVLAGFRMYTQRKRAARLQAETGPDGGSDGDDGIASGTTPGSGSDGGDPEQPSDPAPDTAPESTEASQTGERVDR</sequence>
<evidence type="ECO:0000256" key="2">
    <source>
        <dbReference type="SAM" id="Phobius"/>
    </source>
</evidence>
<feature type="compositionally biased region" description="Polar residues" evidence="1">
    <location>
        <begin position="808"/>
        <end position="822"/>
    </location>
</feature>
<comment type="caution">
    <text evidence="3">The sequence shown here is derived from an EMBL/GenBank/DDBJ whole genome shotgun (WGS) entry which is preliminary data.</text>
</comment>
<keyword evidence="2" id="KW-1133">Transmembrane helix</keyword>
<evidence type="ECO:0000313" key="3">
    <source>
        <dbReference type="EMBL" id="GHE42345.1"/>
    </source>
</evidence>
<accession>A0A919DG54</accession>
<keyword evidence="2" id="KW-0472">Membrane</keyword>
<feature type="transmembrane region" description="Helical" evidence="2">
    <location>
        <begin position="737"/>
        <end position="756"/>
    </location>
</feature>
<dbReference type="InterPro" id="IPR010916">
    <property type="entry name" value="TonB_box_CS"/>
</dbReference>
<dbReference type="RefSeq" id="WP_190134581.1">
    <property type="nucleotide sequence ID" value="NZ_BNBT01000008.1"/>
</dbReference>
<dbReference type="InterPro" id="IPR013783">
    <property type="entry name" value="Ig-like_fold"/>
</dbReference>
<feature type="region of interest" description="Disordered" evidence="1">
    <location>
        <begin position="764"/>
        <end position="822"/>
    </location>
</feature>
<evidence type="ECO:0000256" key="1">
    <source>
        <dbReference type="SAM" id="MobiDB-lite"/>
    </source>
</evidence>
<keyword evidence="4" id="KW-1185">Reference proteome</keyword>